<evidence type="ECO:0000313" key="1">
    <source>
        <dbReference type="EMBL" id="KAJ8679793.1"/>
    </source>
</evidence>
<comment type="caution">
    <text evidence="1">The sequence shown here is derived from an EMBL/GenBank/DDBJ whole genome shotgun (WGS) entry which is preliminary data.</text>
</comment>
<accession>A0ACC2P8N6</accession>
<name>A0ACC2P8N6_9HYME</name>
<dbReference type="Proteomes" id="UP001239111">
    <property type="component" value="Chromosome 2"/>
</dbReference>
<organism evidence="1 2">
    <name type="scientific">Eretmocerus hayati</name>
    <dbReference type="NCBI Taxonomy" id="131215"/>
    <lineage>
        <taxon>Eukaryota</taxon>
        <taxon>Metazoa</taxon>
        <taxon>Ecdysozoa</taxon>
        <taxon>Arthropoda</taxon>
        <taxon>Hexapoda</taxon>
        <taxon>Insecta</taxon>
        <taxon>Pterygota</taxon>
        <taxon>Neoptera</taxon>
        <taxon>Endopterygota</taxon>
        <taxon>Hymenoptera</taxon>
        <taxon>Apocrita</taxon>
        <taxon>Proctotrupomorpha</taxon>
        <taxon>Chalcidoidea</taxon>
        <taxon>Aphelinidae</taxon>
        <taxon>Aphelininae</taxon>
        <taxon>Eretmocerus</taxon>
    </lineage>
</organism>
<sequence>MVKFTKLTNDFIIVSRSDWGAKPGRPENGFNDGIPLEKEPAPFVIIHHSHTPTCTNRTECEKRVRSIQNYHMNSKMWRDIGYNFLVGEDGNAYEGRGWGITGAHAVGYNSKSIGICVIGSYVDRIPNDGAIEAVKNLIAHGVSLNKISSNYTLKGHRQVGRYTACPGDNLYKLIQTWPHWSDE</sequence>
<proteinExistence type="predicted"/>
<reference evidence="1" key="1">
    <citation type="submission" date="2023-04" db="EMBL/GenBank/DDBJ databases">
        <title>A chromosome-level genome assembly of the parasitoid wasp Eretmocerus hayati.</title>
        <authorList>
            <person name="Zhong Y."/>
            <person name="Liu S."/>
            <person name="Liu Y."/>
        </authorList>
    </citation>
    <scope>NUCLEOTIDE SEQUENCE</scope>
    <source>
        <strain evidence="1">ZJU_SS_LIU_2023</strain>
    </source>
</reference>
<protein>
    <submittedName>
        <fullName evidence="1">Uncharacterized protein</fullName>
    </submittedName>
</protein>
<evidence type="ECO:0000313" key="2">
    <source>
        <dbReference type="Proteomes" id="UP001239111"/>
    </source>
</evidence>
<gene>
    <name evidence="1" type="ORF">QAD02_015580</name>
</gene>
<dbReference type="EMBL" id="CM056742">
    <property type="protein sequence ID" value="KAJ8679793.1"/>
    <property type="molecule type" value="Genomic_DNA"/>
</dbReference>
<keyword evidence="2" id="KW-1185">Reference proteome</keyword>